<reference evidence="6 7" key="1">
    <citation type="submission" date="2018-05" db="EMBL/GenBank/DDBJ databases">
        <title>Leucothrix arctica sp. nov., isolated from Arctic seawater.</title>
        <authorList>
            <person name="Choi A."/>
            <person name="Baek K."/>
        </authorList>
    </citation>
    <scope>NUCLEOTIDE SEQUENCE [LARGE SCALE GENOMIC DNA]</scope>
    <source>
        <strain evidence="6 7">JCM 18388</strain>
    </source>
</reference>
<proteinExistence type="inferred from homology"/>
<dbReference type="OrthoDB" id="9758917at2"/>
<dbReference type="InterPro" id="IPR051201">
    <property type="entry name" value="Chloro_Bact_Ser_Proteases"/>
</dbReference>
<evidence type="ECO:0000313" key="7">
    <source>
        <dbReference type="Proteomes" id="UP000245539"/>
    </source>
</evidence>
<keyword evidence="3" id="KW-0378">Hydrolase</keyword>
<dbReference type="InterPro" id="IPR001478">
    <property type="entry name" value="PDZ"/>
</dbReference>
<accession>A0A317C6Q7</accession>
<dbReference type="Pfam" id="PF13180">
    <property type="entry name" value="PDZ_2"/>
    <property type="match status" value="1"/>
</dbReference>
<dbReference type="GO" id="GO:0004252">
    <property type="term" value="F:serine-type endopeptidase activity"/>
    <property type="evidence" value="ECO:0007669"/>
    <property type="project" value="InterPro"/>
</dbReference>
<dbReference type="SUPFAM" id="SSF50494">
    <property type="entry name" value="Trypsin-like serine proteases"/>
    <property type="match status" value="1"/>
</dbReference>
<dbReference type="SUPFAM" id="SSF50156">
    <property type="entry name" value="PDZ domain-like"/>
    <property type="match status" value="1"/>
</dbReference>
<dbReference type="PANTHER" id="PTHR43343:SF3">
    <property type="entry name" value="PROTEASE DO-LIKE 8, CHLOROPLASTIC"/>
    <property type="match status" value="1"/>
</dbReference>
<comment type="caution">
    <text evidence="6">The sequence shown here is derived from an EMBL/GenBank/DDBJ whole genome shotgun (WGS) entry which is preliminary data.</text>
</comment>
<dbReference type="Pfam" id="PF13365">
    <property type="entry name" value="Trypsin_2"/>
    <property type="match status" value="1"/>
</dbReference>
<dbReference type="Gene3D" id="2.40.10.10">
    <property type="entry name" value="Trypsin-like serine proteases"/>
    <property type="match status" value="2"/>
</dbReference>
<organism evidence="6 7">
    <name type="scientific">Leucothrix pacifica</name>
    <dbReference type="NCBI Taxonomy" id="1247513"/>
    <lineage>
        <taxon>Bacteria</taxon>
        <taxon>Pseudomonadati</taxon>
        <taxon>Pseudomonadota</taxon>
        <taxon>Gammaproteobacteria</taxon>
        <taxon>Thiotrichales</taxon>
        <taxon>Thiotrichaceae</taxon>
        <taxon>Leucothrix</taxon>
    </lineage>
</organism>
<dbReference type="InterPro" id="IPR043504">
    <property type="entry name" value="Peptidase_S1_PA_chymotrypsin"/>
</dbReference>
<keyword evidence="4" id="KW-0720">Serine protease</keyword>
<dbReference type="InterPro" id="IPR036034">
    <property type="entry name" value="PDZ_sf"/>
</dbReference>
<keyword evidence="2" id="KW-0645">Protease</keyword>
<evidence type="ECO:0000256" key="3">
    <source>
        <dbReference type="ARBA" id="ARBA00022801"/>
    </source>
</evidence>
<dbReference type="RefSeq" id="WP_109838864.1">
    <property type="nucleotide sequence ID" value="NZ_QGKM01000056.1"/>
</dbReference>
<feature type="domain" description="PDZ" evidence="5">
    <location>
        <begin position="266"/>
        <end position="364"/>
    </location>
</feature>
<dbReference type="PANTHER" id="PTHR43343">
    <property type="entry name" value="PEPTIDASE S12"/>
    <property type="match status" value="1"/>
</dbReference>
<evidence type="ECO:0000256" key="4">
    <source>
        <dbReference type="ARBA" id="ARBA00022825"/>
    </source>
</evidence>
<dbReference type="AlphaFoldDB" id="A0A317C6Q7"/>
<protein>
    <submittedName>
        <fullName evidence="6">2-alkenal reductase</fullName>
    </submittedName>
</protein>
<dbReference type="InterPro" id="IPR001940">
    <property type="entry name" value="Peptidase_S1C"/>
</dbReference>
<evidence type="ECO:0000313" key="6">
    <source>
        <dbReference type="EMBL" id="PWQ94335.1"/>
    </source>
</evidence>
<dbReference type="PRINTS" id="PR00834">
    <property type="entry name" value="PROTEASES2C"/>
</dbReference>
<keyword evidence="7" id="KW-1185">Reference proteome</keyword>
<dbReference type="Gene3D" id="2.30.42.10">
    <property type="match status" value="1"/>
</dbReference>
<dbReference type="Proteomes" id="UP000245539">
    <property type="component" value="Unassembled WGS sequence"/>
</dbReference>
<sequence length="371" mass="40160">MLKKLLNLTIWTIVALVILFVCKPYIQNWLLDGQSQPRVVTERGDFNSDEQNTINIFQRVSPSVVFINTLDTQLNPWTRTFKETPLGSGSGFIWDNQGHVVTNFHVIKDSSSATVKLSDQRVYDAILVGASPRHDLAVLKINVPLDSPDPVPIGRSKNLQVGQKVYAIGNPFGLDHTLTTGIISALGRSIDSEAGGRIESLIQTDAAINPGNSGGPLIDSAGRLIGINTAIYSPSGSSSGIGFSIPVDNVNRVVPQLISKGRYIRPVLGVTMDERYNALINQRFGIRGVAVLNTAKNSGAEKVGLIGITEHNNQSVLGDMIQQIDGRDVDTVADLLDILDEYESGDTVELTILRNKQQLKVMVPLTSPQGG</sequence>
<evidence type="ECO:0000256" key="1">
    <source>
        <dbReference type="ARBA" id="ARBA00010541"/>
    </source>
</evidence>
<dbReference type="InterPro" id="IPR009003">
    <property type="entry name" value="Peptidase_S1_PA"/>
</dbReference>
<evidence type="ECO:0000259" key="5">
    <source>
        <dbReference type="Pfam" id="PF13180"/>
    </source>
</evidence>
<dbReference type="FunFam" id="2.40.10.10:FF:000001">
    <property type="entry name" value="Periplasmic serine protease DegS"/>
    <property type="match status" value="1"/>
</dbReference>
<dbReference type="GO" id="GO:0006508">
    <property type="term" value="P:proteolysis"/>
    <property type="evidence" value="ECO:0007669"/>
    <property type="project" value="UniProtKB-KW"/>
</dbReference>
<dbReference type="EMBL" id="QGKM01000056">
    <property type="protein sequence ID" value="PWQ94335.1"/>
    <property type="molecule type" value="Genomic_DNA"/>
</dbReference>
<evidence type="ECO:0000256" key="2">
    <source>
        <dbReference type="ARBA" id="ARBA00022670"/>
    </source>
</evidence>
<comment type="similarity">
    <text evidence="1">Belongs to the peptidase S1C family.</text>
</comment>
<name>A0A317C6Q7_9GAMM</name>
<gene>
    <name evidence="6" type="ORF">DKW60_17000</name>
</gene>